<dbReference type="CDD" id="cd01948">
    <property type="entry name" value="EAL"/>
    <property type="match status" value="1"/>
</dbReference>
<dbReference type="GO" id="GO:0071111">
    <property type="term" value="F:cyclic-guanylate-specific phosphodiesterase activity"/>
    <property type="evidence" value="ECO:0007669"/>
    <property type="project" value="InterPro"/>
</dbReference>
<feature type="domain" description="GGDEF" evidence="2">
    <location>
        <begin position="1"/>
        <end position="89"/>
    </location>
</feature>
<dbReference type="InterPro" id="IPR000160">
    <property type="entry name" value="GGDEF_dom"/>
</dbReference>
<dbReference type="Proteomes" id="UP000321960">
    <property type="component" value="Unassembled WGS sequence"/>
</dbReference>
<evidence type="ECO:0000313" key="3">
    <source>
        <dbReference type="EMBL" id="GEP06385.1"/>
    </source>
</evidence>
<protein>
    <recommendedName>
        <fullName evidence="7">EAL domain-containing protein</fullName>
    </recommendedName>
</protein>
<dbReference type="Gene3D" id="3.30.70.270">
    <property type="match status" value="1"/>
</dbReference>
<dbReference type="InterPro" id="IPR029787">
    <property type="entry name" value="Nucleotide_cyclase"/>
</dbReference>
<comment type="caution">
    <text evidence="3">The sequence shown here is derived from an EMBL/GenBank/DDBJ whole genome shotgun (WGS) entry which is preliminary data.</text>
</comment>
<dbReference type="EMBL" id="BSPK01000019">
    <property type="protein sequence ID" value="GLS63110.1"/>
    <property type="molecule type" value="Genomic_DNA"/>
</dbReference>
<dbReference type="Pfam" id="PF00563">
    <property type="entry name" value="EAL"/>
    <property type="match status" value="1"/>
</dbReference>
<dbReference type="PROSITE" id="PS50883">
    <property type="entry name" value="EAL"/>
    <property type="match status" value="1"/>
</dbReference>
<dbReference type="OrthoDB" id="9814202at2"/>
<dbReference type="Pfam" id="PF00990">
    <property type="entry name" value="GGDEF"/>
    <property type="match status" value="1"/>
</dbReference>
<dbReference type="PANTHER" id="PTHR33121:SF71">
    <property type="entry name" value="OXYGEN SENSOR PROTEIN DOSP"/>
    <property type="match status" value="1"/>
</dbReference>
<dbReference type="EMBL" id="BJZU01000101">
    <property type="protein sequence ID" value="GEP06385.1"/>
    <property type="molecule type" value="Genomic_DNA"/>
</dbReference>
<reference evidence="6" key="2">
    <citation type="journal article" date="2019" name="Int. J. Syst. Evol. Microbiol.">
        <title>The Global Catalogue of Microorganisms (GCM) 10K type strain sequencing project: providing services to taxonomists for standard genome sequencing and annotation.</title>
        <authorList>
            <consortium name="The Broad Institute Genomics Platform"/>
            <consortium name="The Broad Institute Genome Sequencing Center for Infectious Disease"/>
            <person name="Wu L."/>
            <person name="Ma J."/>
        </authorList>
    </citation>
    <scope>NUCLEOTIDE SEQUENCE [LARGE SCALE GENOMIC DNA]</scope>
    <source>
        <strain evidence="6">NBRC 107715</strain>
    </source>
</reference>
<accession>A0A512J8Y9</accession>
<proteinExistence type="predicted"/>
<dbReference type="Proteomes" id="UP001156856">
    <property type="component" value="Unassembled WGS sequence"/>
</dbReference>
<evidence type="ECO:0000259" key="1">
    <source>
        <dbReference type="PROSITE" id="PS50883"/>
    </source>
</evidence>
<sequence>MARLGDDEFGFVVSGPAGSTPAAELGAALNAGIARPIRLAKGTVQLGASIGFAAALPSEADPDSLIERADSALCHAKETARGTTVVFTADFDQALRRRDLVEQALRQADLGAELTVLMQPLVDVVRNRVVAFEALARWYSPNLGAVPPSEFIAVAEAADLMQPITEVLLAKALAPVRDWPEEIGLSFNLSARDLVSPNLVGRTARIIAESGVAPSRVTFEVTETALIGDFGQAKASLDGLKLVGCRIALDDFGTGFSSLSYVHRLPLDRLKIDRSFTSELETVPVCRDIVGTVVLMSRNLGLACVAEGVESAGQAAVLRALGCETMQGYHFHAPMRIERVPAFLERFAAAASLPETPRAA</sequence>
<dbReference type="InterPro" id="IPR043128">
    <property type="entry name" value="Rev_trsase/Diguanyl_cyclase"/>
</dbReference>
<dbReference type="SUPFAM" id="SSF141868">
    <property type="entry name" value="EAL domain-like"/>
    <property type="match status" value="1"/>
</dbReference>
<dbReference type="InterPro" id="IPR035919">
    <property type="entry name" value="EAL_sf"/>
</dbReference>
<reference evidence="3 5" key="3">
    <citation type="submission" date="2019-07" db="EMBL/GenBank/DDBJ databases">
        <title>Whole genome shotgun sequence of Methylobacterium oxalidis NBRC 107715.</title>
        <authorList>
            <person name="Hosoyama A."/>
            <person name="Uohara A."/>
            <person name="Ohji S."/>
            <person name="Ichikawa N."/>
        </authorList>
    </citation>
    <scope>NUCLEOTIDE SEQUENCE [LARGE SCALE GENOMIC DNA]</scope>
    <source>
        <strain evidence="3 5">NBRC 107715</strain>
    </source>
</reference>
<gene>
    <name evidence="4" type="ORF">GCM10007888_14910</name>
    <name evidence="3" type="ORF">MOX02_44230</name>
</gene>
<reference evidence="4" key="1">
    <citation type="journal article" date="2014" name="Int. J. Syst. Evol. Microbiol.">
        <title>Complete genome of a new Firmicutes species belonging to the dominant human colonic microbiota ('Ruminococcus bicirculans') reveals two chromosomes and a selective capacity to utilize plant glucans.</title>
        <authorList>
            <consortium name="NISC Comparative Sequencing Program"/>
            <person name="Wegmann U."/>
            <person name="Louis P."/>
            <person name="Goesmann A."/>
            <person name="Henrissat B."/>
            <person name="Duncan S.H."/>
            <person name="Flint H.J."/>
        </authorList>
    </citation>
    <scope>NUCLEOTIDE SEQUENCE</scope>
    <source>
        <strain evidence="4">NBRC 107715</strain>
    </source>
</reference>
<dbReference type="AlphaFoldDB" id="A0A512J8Y9"/>
<dbReference type="PANTHER" id="PTHR33121">
    <property type="entry name" value="CYCLIC DI-GMP PHOSPHODIESTERASE PDEF"/>
    <property type="match status" value="1"/>
</dbReference>
<dbReference type="InterPro" id="IPR001633">
    <property type="entry name" value="EAL_dom"/>
</dbReference>
<dbReference type="InterPro" id="IPR050706">
    <property type="entry name" value="Cyclic-di-GMP_PDE-like"/>
</dbReference>
<evidence type="ECO:0000313" key="4">
    <source>
        <dbReference type="EMBL" id="GLS63110.1"/>
    </source>
</evidence>
<organism evidence="3 5">
    <name type="scientific">Methylobacterium oxalidis</name>
    <dbReference type="NCBI Taxonomy" id="944322"/>
    <lineage>
        <taxon>Bacteria</taxon>
        <taxon>Pseudomonadati</taxon>
        <taxon>Pseudomonadota</taxon>
        <taxon>Alphaproteobacteria</taxon>
        <taxon>Hyphomicrobiales</taxon>
        <taxon>Methylobacteriaceae</taxon>
        <taxon>Methylobacterium</taxon>
    </lineage>
</organism>
<keyword evidence="6" id="KW-1185">Reference proteome</keyword>
<dbReference type="PROSITE" id="PS50887">
    <property type="entry name" value="GGDEF"/>
    <property type="match status" value="1"/>
</dbReference>
<name>A0A512J8Y9_9HYPH</name>
<reference evidence="4" key="4">
    <citation type="submission" date="2023-01" db="EMBL/GenBank/DDBJ databases">
        <title>Draft genome sequence of Methylobacterium oxalidis strain NBRC 107715.</title>
        <authorList>
            <person name="Sun Q."/>
            <person name="Mori K."/>
        </authorList>
    </citation>
    <scope>NUCLEOTIDE SEQUENCE</scope>
    <source>
        <strain evidence="4">NBRC 107715</strain>
    </source>
</reference>
<evidence type="ECO:0000313" key="5">
    <source>
        <dbReference type="Proteomes" id="UP000321960"/>
    </source>
</evidence>
<evidence type="ECO:0008006" key="7">
    <source>
        <dbReference type="Google" id="ProtNLM"/>
    </source>
</evidence>
<dbReference type="SMART" id="SM00052">
    <property type="entry name" value="EAL"/>
    <property type="match status" value="1"/>
</dbReference>
<evidence type="ECO:0000313" key="6">
    <source>
        <dbReference type="Proteomes" id="UP001156856"/>
    </source>
</evidence>
<dbReference type="SUPFAM" id="SSF55073">
    <property type="entry name" value="Nucleotide cyclase"/>
    <property type="match status" value="1"/>
</dbReference>
<evidence type="ECO:0000259" key="2">
    <source>
        <dbReference type="PROSITE" id="PS50887"/>
    </source>
</evidence>
<dbReference type="Gene3D" id="3.20.20.450">
    <property type="entry name" value="EAL domain"/>
    <property type="match status" value="1"/>
</dbReference>
<feature type="domain" description="EAL" evidence="1">
    <location>
        <begin position="98"/>
        <end position="348"/>
    </location>
</feature>